<evidence type="ECO:0000256" key="4">
    <source>
        <dbReference type="ARBA" id="ARBA00005133"/>
    </source>
</evidence>
<dbReference type="HAMAP" id="MF_01014">
    <property type="entry name" value="HisA"/>
    <property type="match status" value="1"/>
</dbReference>
<dbReference type="InterPro" id="IPR006063">
    <property type="entry name" value="HisA_bact_arch"/>
</dbReference>
<evidence type="ECO:0000256" key="13">
    <source>
        <dbReference type="ARBA" id="ARBA00047838"/>
    </source>
</evidence>
<keyword evidence="9 14" id="KW-0368">Histidine biosynthesis</keyword>
<name>A0A0V8DH75_LACLL</name>
<evidence type="ECO:0000256" key="9">
    <source>
        <dbReference type="ARBA" id="ARBA00023102"/>
    </source>
</evidence>
<protein>
    <recommendedName>
        <fullName evidence="14 15">Multifunctional fusion protein</fullName>
    </recommendedName>
    <domain>
        <recommendedName>
            <fullName evidence="14">Imidazole glycerol phosphate synthase subunit HisF</fullName>
            <ecNumber evidence="14">4.3.2.10</ecNumber>
        </recommendedName>
        <alternativeName>
            <fullName evidence="14">IGP synthase cyclase subunit</fullName>
        </alternativeName>
        <alternativeName>
            <fullName evidence="14">IGP synthase subunit HisF</fullName>
        </alternativeName>
        <alternativeName>
            <fullName evidence="14">ImGP synthase subunit HisF</fullName>
            <shortName evidence="14">IGPS subunit HisF</shortName>
        </alternativeName>
    </domain>
    <domain>
        <recommendedName>
            <fullName evidence="15">1-(5-phosphoribosyl)-5-[(5-phosphoribosylamino)methylideneamino] imidazole-4-carboxamide isomerase</fullName>
            <ecNumber evidence="15">5.3.1.16</ecNumber>
        </recommendedName>
        <alternativeName>
            <fullName evidence="15">Phosphoribosylformimino-5-aminoimidazole carboxamide ribotide isomerase</fullName>
        </alternativeName>
    </domain>
</protein>
<dbReference type="UniPathway" id="UPA00031">
    <property type="reaction ID" value="UER00009"/>
</dbReference>
<evidence type="ECO:0000256" key="10">
    <source>
        <dbReference type="ARBA" id="ARBA00023235"/>
    </source>
</evidence>
<dbReference type="AlphaFoldDB" id="A0A0V8DH75"/>
<comment type="pathway">
    <text evidence="3 14">Amino-acid biosynthesis; L-histidine biosynthesis; L-histidine from 5-phospho-alpha-D-ribose 1-diphosphate: step 5/9.</text>
</comment>
<dbReference type="NCBIfam" id="TIGR00007">
    <property type="entry name" value="1-(5-phosphoribosyl)-5-[(5-phosphoribosylamino)methylideneamino]imidazole-4-carboxamide isomerase"/>
    <property type="match status" value="1"/>
</dbReference>
<keyword evidence="8 14" id="KW-0028">Amino-acid biosynthesis</keyword>
<dbReference type="Gene3D" id="3.20.20.70">
    <property type="entry name" value="Aldolase class I"/>
    <property type="match status" value="2"/>
</dbReference>
<comment type="pathway">
    <text evidence="4 15 17">Amino-acid biosynthesis; L-histidine biosynthesis; L-histidine from 5-phospho-alpha-D-ribose 1-diphosphate: step 4/9.</text>
</comment>
<comment type="catalytic activity">
    <reaction evidence="1 15 17">
        <text>1-(5-phospho-beta-D-ribosyl)-5-[(5-phospho-beta-D-ribosylamino)methylideneamino]imidazole-4-carboxamide = 5-[(5-phospho-1-deoxy-D-ribulos-1-ylimino)methylamino]-1-(5-phospho-beta-D-ribosyl)imidazole-4-carboxamide</text>
        <dbReference type="Rhea" id="RHEA:15469"/>
        <dbReference type="ChEBI" id="CHEBI:58435"/>
        <dbReference type="ChEBI" id="CHEBI:58525"/>
        <dbReference type="EC" id="5.3.1.16"/>
    </reaction>
</comment>
<evidence type="ECO:0000256" key="12">
    <source>
        <dbReference type="ARBA" id="ARBA00025475"/>
    </source>
</evidence>
<evidence type="ECO:0000256" key="1">
    <source>
        <dbReference type="ARBA" id="ARBA00000901"/>
    </source>
</evidence>
<evidence type="ECO:0000256" key="15">
    <source>
        <dbReference type="HAMAP-Rule" id="MF_01014"/>
    </source>
</evidence>
<proteinExistence type="inferred from homology"/>
<comment type="function">
    <text evidence="12 14">IGPS catalyzes the conversion of PRFAR and glutamine to IGP, AICAR and glutamate. The HisF subunit catalyzes the cyclization activity that produces IGP and AICAR from PRFAR using the ammonia provided by the HisH subunit.</text>
</comment>
<evidence type="ECO:0000256" key="16">
    <source>
        <dbReference type="RuleBase" id="RU003657"/>
    </source>
</evidence>
<dbReference type="GO" id="GO:0005737">
    <property type="term" value="C:cytoplasm"/>
    <property type="evidence" value="ECO:0007669"/>
    <property type="project" value="UniProtKB-SubCell"/>
</dbReference>
<keyword evidence="11 14" id="KW-0456">Lyase</keyword>
<dbReference type="FunFam" id="3.20.20.70:FF:000006">
    <property type="entry name" value="Imidazole glycerol phosphate synthase subunit HisF"/>
    <property type="match status" value="1"/>
</dbReference>
<evidence type="ECO:0000256" key="6">
    <source>
        <dbReference type="ARBA" id="ARBA00011152"/>
    </source>
</evidence>
<evidence type="ECO:0000313" key="19">
    <source>
        <dbReference type="Proteomes" id="UP000054230"/>
    </source>
</evidence>
<comment type="subcellular location">
    <subcellularLocation>
        <location evidence="2 14 17">Cytoplasm</location>
    </subcellularLocation>
</comment>
<feature type="active site" description="Proton donor" evidence="15">
    <location>
        <position position="131"/>
    </location>
</feature>
<evidence type="ECO:0000256" key="5">
    <source>
        <dbReference type="ARBA" id="ARBA00009667"/>
    </source>
</evidence>
<dbReference type="InterPro" id="IPR013785">
    <property type="entry name" value="Aldolase_TIM"/>
</dbReference>
<dbReference type="GO" id="GO:0000105">
    <property type="term" value="P:L-histidine biosynthetic process"/>
    <property type="evidence" value="ECO:0007669"/>
    <property type="project" value="UniProtKB-UniRule"/>
</dbReference>
<comment type="catalytic activity">
    <reaction evidence="13 14">
        <text>5-[(5-phospho-1-deoxy-D-ribulos-1-ylimino)methylamino]-1-(5-phospho-beta-D-ribosyl)imidazole-4-carboxamide + L-glutamine = D-erythro-1-(imidazol-4-yl)glycerol 3-phosphate + 5-amino-1-(5-phospho-beta-D-ribosyl)imidazole-4-carboxamide + L-glutamate + H(+)</text>
        <dbReference type="Rhea" id="RHEA:24793"/>
        <dbReference type="ChEBI" id="CHEBI:15378"/>
        <dbReference type="ChEBI" id="CHEBI:29985"/>
        <dbReference type="ChEBI" id="CHEBI:58278"/>
        <dbReference type="ChEBI" id="CHEBI:58359"/>
        <dbReference type="ChEBI" id="CHEBI:58475"/>
        <dbReference type="ChEBI" id="CHEBI:58525"/>
        <dbReference type="EC" id="4.3.2.10"/>
    </reaction>
</comment>
<keyword evidence="10 15" id="KW-0413">Isomerase</keyword>
<dbReference type="InterPro" id="IPR023016">
    <property type="entry name" value="HisA/PriA"/>
</dbReference>
<feature type="active site" evidence="14">
    <location>
        <position position="248"/>
    </location>
</feature>
<evidence type="ECO:0000256" key="2">
    <source>
        <dbReference type="ARBA" id="ARBA00004496"/>
    </source>
</evidence>
<dbReference type="InterPro" id="IPR006062">
    <property type="entry name" value="His_biosynth"/>
</dbReference>
<gene>
    <name evidence="14" type="primary">hisF</name>
    <name evidence="15" type="synonym">hisA</name>
    <name evidence="18" type="ORF">LMG8520_0624</name>
</gene>
<dbReference type="InterPro" id="IPR050064">
    <property type="entry name" value="IGPS_HisA/HisF"/>
</dbReference>
<dbReference type="EC" id="4.3.2.10" evidence="14"/>
<dbReference type="GO" id="GO:0016829">
    <property type="term" value="F:lyase activity"/>
    <property type="evidence" value="ECO:0007669"/>
    <property type="project" value="UniProtKB-KW"/>
</dbReference>
<comment type="similarity">
    <text evidence="5 14 16">Belongs to the HisA/HisF family.</text>
</comment>
<evidence type="ECO:0000256" key="3">
    <source>
        <dbReference type="ARBA" id="ARBA00005091"/>
    </source>
</evidence>
<evidence type="ECO:0000256" key="14">
    <source>
        <dbReference type="HAMAP-Rule" id="MF_01013"/>
    </source>
</evidence>
<dbReference type="PANTHER" id="PTHR21235">
    <property type="entry name" value="IMIDAZOLE GLYCEROL PHOSPHATE SYNTHASE SUBUNIT HISF/H IGP SYNTHASE SUBUNIT HISF/H"/>
    <property type="match status" value="1"/>
</dbReference>
<sequence>MKIIPAIDLQNGEAVRLYKGDYGKKTVYSKNPLEIAQKFERMGATDLHLVDLDGAKIGQTCNLELVRKIKDETRLKIEIGGGIRDFDTVRFFLEQIGVERVILGTAAVENPDFLKELLIKYGPSKIIVGVDIREGFVSTSGWLEKTSLPYLSFLKKLERIGVKTTIITDISKDGTLTGPNFKLYDEISKECSLNVIISGGVKDSSDIQRATRSDFYGIIVGKAYYEGKINLEKRSSGMLTKRIIPCLDIKNGKVVKGINFVGLREIGDPVELAKIYEEQCADEIVFLDITASFEKREIIGELIGRAARELSIPLTVGGGIRSIDDFRRILARGADKVSVNSAAIENPELIRQAANEFGVQCVVVAIDAKKRADHRGYDVYIKGGRENAGLDLVDWAKKCERLGAGEILLTSMDKEGTKTGYDLEMLNTVCTAINIPVVASGGCGKILDIVEVFQKTRSDAALVASLFHYGEATVDEVKDELIKNNISARIIKKEIL</sequence>
<accession>A0A0V8DH75</accession>
<evidence type="ECO:0000256" key="7">
    <source>
        <dbReference type="ARBA" id="ARBA00022490"/>
    </source>
</evidence>
<dbReference type="NCBIfam" id="TIGR00735">
    <property type="entry name" value="hisF"/>
    <property type="match status" value="1"/>
</dbReference>
<dbReference type="InterPro" id="IPR011060">
    <property type="entry name" value="RibuloseP-bd_barrel"/>
</dbReference>
<dbReference type="EC" id="5.3.1.16" evidence="15"/>
<dbReference type="EMBL" id="LKLP01000033">
    <property type="protein sequence ID" value="KSU12755.1"/>
    <property type="molecule type" value="Genomic_DNA"/>
</dbReference>
<comment type="subunit">
    <text evidence="6 14">Heterodimer of HisH and HisF.</text>
</comment>
<feature type="active site" description="Proton acceptor" evidence="15">
    <location>
        <position position="8"/>
    </location>
</feature>
<dbReference type="InterPro" id="IPR004651">
    <property type="entry name" value="HisF"/>
</dbReference>
<keyword evidence="7 14" id="KW-0963">Cytoplasm</keyword>
<dbReference type="Pfam" id="PF00977">
    <property type="entry name" value="His_biosynth"/>
    <property type="match status" value="2"/>
</dbReference>
<dbReference type="FunFam" id="3.20.20.70:FF:000009">
    <property type="entry name" value="1-(5-phosphoribosyl)-5-[(5-phosphoribosylamino)methylideneamino] imidazole-4-carboxamide isomerase"/>
    <property type="match status" value="1"/>
</dbReference>
<reference evidence="19" key="1">
    <citation type="submission" date="2015-10" db="EMBL/GenBank/DDBJ databases">
        <title>Draft Genome Sequences of 11 Lactococcus lactis subspecies cremoris strains.</title>
        <authorList>
            <person name="Wels M."/>
            <person name="Backus L."/>
            <person name="Boekhorst J."/>
            <person name="Dijkstra A."/>
            <person name="Beerthuizen M."/>
            <person name="Kelly W."/>
            <person name="Siezen R."/>
            <person name="Bachmann H."/>
            <person name="Van Hijum S."/>
        </authorList>
    </citation>
    <scope>NUCLEOTIDE SEQUENCE [LARGE SCALE GENOMIC DNA]</scope>
    <source>
        <strain evidence="19">LMG8520</strain>
    </source>
</reference>
<feature type="active site" evidence="14">
    <location>
        <position position="367"/>
    </location>
</feature>
<dbReference type="PATRIC" id="fig|1360.106.peg.655"/>
<evidence type="ECO:0000313" key="18">
    <source>
        <dbReference type="EMBL" id="KSU12755.1"/>
    </source>
</evidence>
<dbReference type="SUPFAM" id="SSF51366">
    <property type="entry name" value="Ribulose-phoshate binding barrel"/>
    <property type="match status" value="2"/>
</dbReference>
<dbReference type="HAMAP" id="MF_01013">
    <property type="entry name" value="HisF"/>
    <property type="match status" value="1"/>
</dbReference>
<dbReference type="GO" id="GO:0003949">
    <property type="term" value="F:1-(5-phosphoribosyl)-5-[(5-phosphoribosylamino)methylideneamino]imidazole-4-carboxamide isomerase activity"/>
    <property type="evidence" value="ECO:0007669"/>
    <property type="project" value="UniProtKB-UniRule"/>
</dbReference>
<dbReference type="GO" id="GO:0000107">
    <property type="term" value="F:imidazoleglycerol-phosphate synthase activity"/>
    <property type="evidence" value="ECO:0007669"/>
    <property type="project" value="UniProtKB-UniRule"/>
</dbReference>
<dbReference type="CDD" id="cd04732">
    <property type="entry name" value="HisA"/>
    <property type="match status" value="1"/>
</dbReference>
<comment type="caution">
    <text evidence="18">The sequence shown here is derived from an EMBL/GenBank/DDBJ whole genome shotgun (WGS) entry which is preliminary data.</text>
</comment>
<organism evidence="18 19">
    <name type="scientific">Lactococcus lactis subsp. lactis</name>
    <name type="common">Streptococcus lactis</name>
    <dbReference type="NCBI Taxonomy" id="1360"/>
    <lineage>
        <taxon>Bacteria</taxon>
        <taxon>Bacillati</taxon>
        <taxon>Bacillota</taxon>
        <taxon>Bacilli</taxon>
        <taxon>Lactobacillales</taxon>
        <taxon>Streptococcaceae</taxon>
        <taxon>Lactococcus</taxon>
    </lineage>
</organism>
<evidence type="ECO:0000256" key="8">
    <source>
        <dbReference type="ARBA" id="ARBA00022605"/>
    </source>
</evidence>
<dbReference type="CDD" id="cd04731">
    <property type="entry name" value="HisF"/>
    <property type="match status" value="1"/>
</dbReference>
<dbReference type="Proteomes" id="UP000054230">
    <property type="component" value="Unassembled WGS sequence"/>
</dbReference>
<evidence type="ECO:0000256" key="17">
    <source>
        <dbReference type="RuleBase" id="RU003658"/>
    </source>
</evidence>
<evidence type="ECO:0000256" key="11">
    <source>
        <dbReference type="ARBA" id="ARBA00023239"/>
    </source>
</evidence>
<dbReference type="PANTHER" id="PTHR21235:SF2">
    <property type="entry name" value="IMIDAZOLE GLYCEROL PHOSPHATE SYNTHASE HISHF"/>
    <property type="match status" value="1"/>
</dbReference>